<sequence length="229" mass="24875">MGNSIMAGRRKKVKVMKVTGETFMLKTPVHARDATAGHPGHVLLDSVSVQRLGVRARPLDPEQPLKPNKLYFLVQLPENPADTATARDPAPRRVRSGVHMSAKDRLECLMLSRRSVSELPLTRSAAASGGGGEQGVGLGQTVRMRISRAEMAELVAGSRDEAEVAQKVLRLYMMESKGHRGGDGGGIRRHNLSQWQPPAQPEVDDVAVQKRVRFHQAAIGEIVELAASV</sequence>
<dbReference type="AlphaFoldDB" id="A0AAN7LMK0"/>
<dbReference type="Proteomes" id="UP001346149">
    <property type="component" value="Unassembled WGS sequence"/>
</dbReference>
<name>A0AAN7LMK0_TRANT</name>
<accession>A0AAN7LMK0</accession>
<keyword evidence="2" id="KW-1185">Reference proteome</keyword>
<dbReference type="EMBL" id="JAXQNO010000011">
    <property type="protein sequence ID" value="KAK4788922.1"/>
    <property type="molecule type" value="Genomic_DNA"/>
</dbReference>
<organism evidence="1 2">
    <name type="scientific">Trapa natans</name>
    <name type="common">Water chestnut</name>
    <dbReference type="NCBI Taxonomy" id="22666"/>
    <lineage>
        <taxon>Eukaryota</taxon>
        <taxon>Viridiplantae</taxon>
        <taxon>Streptophyta</taxon>
        <taxon>Embryophyta</taxon>
        <taxon>Tracheophyta</taxon>
        <taxon>Spermatophyta</taxon>
        <taxon>Magnoliopsida</taxon>
        <taxon>eudicotyledons</taxon>
        <taxon>Gunneridae</taxon>
        <taxon>Pentapetalae</taxon>
        <taxon>rosids</taxon>
        <taxon>malvids</taxon>
        <taxon>Myrtales</taxon>
        <taxon>Lythraceae</taxon>
        <taxon>Trapa</taxon>
    </lineage>
</organism>
<gene>
    <name evidence="1" type="ORF">SAY86_020241</name>
</gene>
<reference evidence="1 2" key="1">
    <citation type="journal article" date="2023" name="Hortic Res">
        <title>Pangenome of water caltrop reveals structural variations and asymmetric subgenome divergence after allopolyploidization.</title>
        <authorList>
            <person name="Zhang X."/>
            <person name="Chen Y."/>
            <person name="Wang L."/>
            <person name="Yuan Y."/>
            <person name="Fang M."/>
            <person name="Shi L."/>
            <person name="Lu R."/>
            <person name="Comes H.P."/>
            <person name="Ma Y."/>
            <person name="Chen Y."/>
            <person name="Huang G."/>
            <person name="Zhou Y."/>
            <person name="Zheng Z."/>
            <person name="Qiu Y."/>
        </authorList>
    </citation>
    <scope>NUCLEOTIDE SEQUENCE [LARGE SCALE GENOMIC DNA]</scope>
    <source>
        <strain evidence="1">F231</strain>
    </source>
</reference>
<protein>
    <submittedName>
        <fullName evidence="1">Uncharacterized protein</fullName>
    </submittedName>
</protein>
<evidence type="ECO:0000313" key="2">
    <source>
        <dbReference type="Proteomes" id="UP001346149"/>
    </source>
</evidence>
<dbReference type="Pfam" id="PF14009">
    <property type="entry name" value="PADRE"/>
    <property type="match status" value="1"/>
</dbReference>
<dbReference type="PANTHER" id="PTHR33148">
    <property type="entry name" value="PLASTID MOVEMENT IMPAIRED PROTEIN-RELATED"/>
    <property type="match status" value="1"/>
</dbReference>
<evidence type="ECO:0000313" key="1">
    <source>
        <dbReference type="EMBL" id="KAK4788922.1"/>
    </source>
</evidence>
<proteinExistence type="predicted"/>
<dbReference type="PANTHER" id="PTHR33148:SF6">
    <property type="entry name" value="DUF4228 DOMAIN-CONTAINING PROTEIN"/>
    <property type="match status" value="1"/>
</dbReference>
<comment type="caution">
    <text evidence="1">The sequence shown here is derived from an EMBL/GenBank/DDBJ whole genome shotgun (WGS) entry which is preliminary data.</text>
</comment>
<dbReference type="InterPro" id="IPR025322">
    <property type="entry name" value="PADRE_dom"/>
</dbReference>